<accession>D7FNE4</accession>
<name>D7FNE4_ECTSI</name>
<dbReference type="EMBL" id="FN648283">
    <property type="protein sequence ID" value="CBJ30198.1"/>
    <property type="molecule type" value="Genomic_DNA"/>
</dbReference>
<protein>
    <submittedName>
        <fullName evidence="1">Uncharacterized protein</fullName>
    </submittedName>
</protein>
<evidence type="ECO:0000313" key="1">
    <source>
        <dbReference type="EMBL" id="CBJ30198.1"/>
    </source>
</evidence>
<gene>
    <name evidence="1" type="ORF">Esi_0179_0055</name>
</gene>
<reference evidence="1 2" key="1">
    <citation type="journal article" date="2010" name="Nature">
        <title>The Ectocarpus genome and the independent evolution of multicellularity in brown algae.</title>
        <authorList>
            <person name="Cock J.M."/>
            <person name="Sterck L."/>
            <person name="Rouze P."/>
            <person name="Scornet D."/>
            <person name="Allen A.E."/>
            <person name="Amoutzias G."/>
            <person name="Anthouard V."/>
            <person name="Artiguenave F."/>
            <person name="Aury J.M."/>
            <person name="Badger J.H."/>
            <person name="Beszteri B."/>
            <person name="Billiau K."/>
            <person name="Bonnet E."/>
            <person name="Bothwell J.H."/>
            <person name="Bowler C."/>
            <person name="Boyen C."/>
            <person name="Brownlee C."/>
            <person name="Carrano C.J."/>
            <person name="Charrier B."/>
            <person name="Cho G.Y."/>
            <person name="Coelho S.M."/>
            <person name="Collen J."/>
            <person name="Corre E."/>
            <person name="Da Silva C."/>
            <person name="Delage L."/>
            <person name="Delaroque N."/>
            <person name="Dittami S.M."/>
            <person name="Doulbeau S."/>
            <person name="Elias M."/>
            <person name="Farnham G."/>
            <person name="Gachon C.M."/>
            <person name="Gschloessl B."/>
            <person name="Heesch S."/>
            <person name="Jabbari K."/>
            <person name="Jubin C."/>
            <person name="Kawai H."/>
            <person name="Kimura K."/>
            <person name="Kloareg B."/>
            <person name="Kupper F.C."/>
            <person name="Lang D."/>
            <person name="Le Bail A."/>
            <person name="Leblanc C."/>
            <person name="Lerouge P."/>
            <person name="Lohr M."/>
            <person name="Lopez P.J."/>
            <person name="Martens C."/>
            <person name="Maumus F."/>
            <person name="Michel G."/>
            <person name="Miranda-Saavedra D."/>
            <person name="Morales J."/>
            <person name="Moreau H."/>
            <person name="Motomura T."/>
            <person name="Nagasato C."/>
            <person name="Napoli C.A."/>
            <person name="Nelson D.R."/>
            <person name="Nyvall-Collen P."/>
            <person name="Peters A.F."/>
            <person name="Pommier C."/>
            <person name="Potin P."/>
            <person name="Poulain J."/>
            <person name="Quesneville H."/>
            <person name="Read B."/>
            <person name="Rensing S.A."/>
            <person name="Ritter A."/>
            <person name="Rousvoal S."/>
            <person name="Samanta M."/>
            <person name="Samson G."/>
            <person name="Schroeder D.C."/>
            <person name="Segurens B."/>
            <person name="Strittmatter M."/>
            <person name="Tonon T."/>
            <person name="Tregear J.W."/>
            <person name="Valentin K."/>
            <person name="von Dassow P."/>
            <person name="Yamagishi T."/>
            <person name="Van de Peer Y."/>
            <person name="Wincker P."/>
        </authorList>
    </citation>
    <scope>NUCLEOTIDE SEQUENCE [LARGE SCALE GENOMIC DNA]</scope>
    <source>
        <strain evidence="2">Ec32 / CCAP1310/4</strain>
    </source>
</reference>
<proteinExistence type="predicted"/>
<dbReference type="EMBL" id="FN649746">
    <property type="protein sequence ID" value="CBJ30198.1"/>
    <property type="molecule type" value="Genomic_DNA"/>
</dbReference>
<keyword evidence="2" id="KW-1185">Reference proteome</keyword>
<evidence type="ECO:0000313" key="2">
    <source>
        <dbReference type="Proteomes" id="UP000002630"/>
    </source>
</evidence>
<organism evidence="1 2">
    <name type="scientific">Ectocarpus siliculosus</name>
    <name type="common">Brown alga</name>
    <name type="synonym">Conferva siliculosa</name>
    <dbReference type="NCBI Taxonomy" id="2880"/>
    <lineage>
        <taxon>Eukaryota</taxon>
        <taxon>Sar</taxon>
        <taxon>Stramenopiles</taxon>
        <taxon>Ochrophyta</taxon>
        <taxon>PX clade</taxon>
        <taxon>Phaeophyceae</taxon>
        <taxon>Ectocarpales</taxon>
        <taxon>Ectocarpaceae</taxon>
        <taxon>Ectocarpus</taxon>
    </lineage>
</organism>
<dbReference type="Proteomes" id="UP000002630">
    <property type="component" value="Linkage Group LG21"/>
</dbReference>
<dbReference type="OrthoDB" id="10547857at2759"/>
<sequence>MLVFRPAGREYSLDLDSFALEWRKAVSRMEESKSKVIPIFLETARRQGQRTENLPRA</sequence>
<dbReference type="InParanoid" id="D7FNE4"/>
<dbReference type="AlphaFoldDB" id="D7FNE4"/>